<dbReference type="OrthoDB" id="204872at2157"/>
<dbReference type="RefSeq" id="WP_058583187.1">
    <property type="nucleotide sequence ID" value="NZ_LOPU01000034.1"/>
</dbReference>
<evidence type="ECO:0000256" key="1">
    <source>
        <dbReference type="ARBA" id="ARBA00004651"/>
    </source>
</evidence>
<keyword evidence="6" id="KW-0175">Coiled coil</keyword>
<evidence type="ECO:0000256" key="8">
    <source>
        <dbReference type="SAM" id="Phobius"/>
    </source>
</evidence>
<keyword evidence="3 8" id="KW-0812">Transmembrane</keyword>
<dbReference type="AlphaFoldDB" id="A0A0W1R3Y7"/>
<comment type="caution">
    <text evidence="9">The sequence shown here is derived from an EMBL/GenBank/DDBJ whole genome shotgun (WGS) entry which is preliminary data.</text>
</comment>
<feature type="transmembrane region" description="Helical" evidence="8">
    <location>
        <begin position="164"/>
        <end position="186"/>
    </location>
</feature>
<feature type="transmembrane region" description="Helical" evidence="8">
    <location>
        <begin position="137"/>
        <end position="158"/>
    </location>
</feature>
<evidence type="ECO:0000313" key="10">
    <source>
        <dbReference type="Proteomes" id="UP000054387"/>
    </source>
</evidence>
<dbReference type="STRING" id="1514971.AUR64_00565"/>
<feature type="transmembrane region" description="Helical" evidence="8">
    <location>
        <begin position="233"/>
        <end position="257"/>
    </location>
</feature>
<dbReference type="Proteomes" id="UP000054387">
    <property type="component" value="Unassembled WGS sequence"/>
</dbReference>
<reference evidence="9 10" key="1">
    <citation type="submission" date="2015-12" db="EMBL/GenBank/DDBJ databases">
        <title>Haloprofundus marisrubri gen. nov., sp. nov., an extremely halophilic archaeon isolated from the Discovery deep brine-seawater interface in the Red Sea.</title>
        <authorList>
            <person name="Zhang G."/>
            <person name="Stingl U."/>
            <person name="Rashid M."/>
        </authorList>
    </citation>
    <scope>NUCLEOTIDE SEQUENCE [LARGE SCALE GENOMIC DNA]</scope>
    <source>
        <strain evidence="9 10">SB9</strain>
    </source>
</reference>
<accession>A0A0W1R3Y7</accession>
<keyword evidence="10" id="KW-1185">Reference proteome</keyword>
<dbReference type="Pfam" id="PF03631">
    <property type="entry name" value="Virul_fac_BrkB"/>
    <property type="match status" value="1"/>
</dbReference>
<feature type="coiled-coil region" evidence="6">
    <location>
        <begin position="298"/>
        <end position="325"/>
    </location>
</feature>
<evidence type="ECO:0000256" key="7">
    <source>
        <dbReference type="SAM" id="MobiDB-lite"/>
    </source>
</evidence>
<dbReference type="PANTHER" id="PTHR30213:SF0">
    <property type="entry name" value="UPF0761 MEMBRANE PROTEIN YIHY"/>
    <property type="match status" value="1"/>
</dbReference>
<comment type="subcellular location">
    <subcellularLocation>
        <location evidence="1">Cell membrane</location>
        <topology evidence="1">Multi-pass membrane protein</topology>
    </subcellularLocation>
</comment>
<dbReference type="EMBL" id="LOPU01000034">
    <property type="protein sequence ID" value="KTG08105.1"/>
    <property type="molecule type" value="Genomic_DNA"/>
</dbReference>
<feature type="transmembrane region" description="Helical" evidence="8">
    <location>
        <begin position="375"/>
        <end position="408"/>
    </location>
</feature>
<keyword evidence="2" id="KW-1003">Cell membrane</keyword>
<feature type="region of interest" description="Disordered" evidence="7">
    <location>
        <begin position="267"/>
        <end position="296"/>
    </location>
</feature>
<evidence type="ECO:0000256" key="6">
    <source>
        <dbReference type="SAM" id="Coils"/>
    </source>
</evidence>
<feature type="transmembrane region" description="Helical" evidence="8">
    <location>
        <begin position="198"/>
        <end position="221"/>
    </location>
</feature>
<proteinExistence type="predicted"/>
<evidence type="ECO:0000256" key="2">
    <source>
        <dbReference type="ARBA" id="ARBA00022475"/>
    </source>
</evidence>
<dbReference type="PANTHER" id="PTHR30213">
    <property type="entry name" value="INNER MEMBRANE PROTEIN YHJD"/>
    <property type="match status" value="1"/>
</dbReference>
<protein>
    <submittedName>
        <fullName evidence="9">Ribonuclease BN</fullName>
    </submittedName>
</protein>
<evidence type="ECO:0000256" key="4">
    <source>
        <dbReference type="ARBA" id="ARBA00022989"/>
    </source>
</evidence>
<feature type="compositionally biased region" description="Acidic residues" evidence="7">
    <location>
        <begin position="279"/>
        <end position="291"/>
    </location>
</feature>
<keyword evidence="5 8" id="KW-0472">Membrane</keyword>
<gene>
    <name evidence="9" type="ORF">AUR64_00565</name>
</gene>
<evidence type="ECO:0000256" key="5">
    <source>
        <dbReference type="ARBA" id="ARBA00023136"/>
    </source>
</evidence>
<dbReference type="InterPro" id="IPR017039">
    <property type="entry name" value="Virul_fac_BrkB"/>
</dbReference>
<keyword evidence="4 8" id="KW-1133">Transmembrane helix</keyword>
<feature type="transmembrane region" description="Helical" evidence="8">
    <location>
        <begin position="349"/>
        <end position="369"/>
    </location>
</feature>
<evidence type="ECO:0000313" key="9">
    <source>
        <dbReference type="EMBL" id="KTG08105.1"/>
    </source>
</evidence>
<dbReference type="GO" id="GO:0005886">
    <property type="term" value="C:plasma membrane"/>
    <property type="evidence" value="ECO:0007669"/>
    <property type="project" value="UniProtKB-SubCell"/>
</dbReference>
<name>A0A0W1R3Y7_9EURY</name>
<feature type="transmembrane region" description="Helical" evidence="8">
    <location>
        <begin position="35"/>
        <end position="57"/>
    </location>
</feature>
<sequence>MSTASLNSSSGYVGTIRAVVTEVQEREVTFLAASISYYAFVSLIPLLVLAVVLAGLIGGDALRGEVMTLAEQYLVPSAQDAVLSAMTDQTAQGGLGVVSLALTTWGALKLFRGVDTAFSRVYGSETGGILDQVKDGLIVIGAIGAGVVGVIAVSTVIALLQIPYIGFIGPVMLLLTLCAAFFPLYYVFPDVGVTPREVLPGTVFAAVGWSILGAVFGVYAAASSGVGGLLGGILLLLTWFYFGGTIILVGAVVNAVLSNRLTDRQVQQEGARQEKPSDMSDEEVTREEDVEPSGAPDISELSRQVEKLQAELDAFESDVDERTVKKPELEAELKRYVRGRMRRGKARGWGPYLVLLYGTVLTLGAFYYLGEAPLVAVLAMLIIFLSTLGLYVIFVVVGVGLNALGVPGRAADWVRKRRS</sequence>
<evidence type="ECO:0000256" key="3">
    <source>
        <dbReference type="ARBA" id="ARBA00022692"/>
    </source>
</evidence>
<organism evidence="9 10">
    <name type="scientific">Haloprofundus marisrubri</name>
    <dbReference type="NCBI Taxonomy" id="1514971"/>
    <lineage>
        <taxon>Archaea</taxon>
        <taxon>Methanobacteriati</taxon>
        <taxon>Methanobacteriota</taxon>
        <taxon>Stenosarchaea group</taxon>
        <taxon>Halobacteria</taxon>
        <taxon>Halobacteriales</taxon>
        <taxon>Haloferacaceae</taxon>
        <taxon>Haloprofundus</taxon>
    </lineage>
</organism>